<dbReference type="KEGG" id="them:FPV09_04890"/>
<keyword evidence="1" id="KW-0812">Transmembrane</keyword>
<keyword evidence="1" id="KW-1133">Transmembrane helix</keyword>
<proteinExistence type="predicted"/>
<reference evidence="2 3" key="1">
    <citation type="submission" date="2019-07" db="EMBL/GenBank/DDBJ databases">
        <title>Complete genome of Thermococcus acidophilus.</title>
        <authorList>
            <person name="Li X."/>
        </authorList>
    </citation>
    <scope>NUCLEOTIDE SEQUENCE [LARGE SCALE GENOMIC DNA]</scope>
    <source>
        <strain evidence="2 3">SY113</strain>
    </source>
</reference>
<evidence type="ECO:0000256" key="1">
    <source>
        <dbReference type="SAM" id="Phobius"/>
    </source>
</evidence>
<evidence type="ECO:0000313" key="3">
    <source>
        <dbReference type="Proteomes" id="UP000322631"/>
    </source>
</evidence>
<accession>A0A5C0SJ34</accession>
<organism evidence="2 3">
    <name type="scientific">Thermococcus aciditolerans</name>
    <dbReference type="NCBI Taxonomy" id="2598455"/>
    <lineage>
        <taxon>Archaea</taxon>
        <taxon>Methanobacteriati</taxon>
        <taxon>Methanobacteriota</taxon>
        <taxon>Thermococci</taxon>
        <taxon>Thermococcales</taxon>
        <taxon>Thermococcaceae</taxon>
        <taxon>Thermococcus</taxon>
    </lineage>
</organism>
<sequence>MERKRLMRAFVPFIVFVLLALIFSGVYLHETLREKSIEAGLDELEKLNVPNAPRAGPCNMVVLYVYMNGGEDAEELEELLQRFHINVSVSREDKWFLSMVGRLRLEQLDDFMKESERDGWIAVYYNETETCAEWISNDKIENRIILAHLDQLSPESRDVLLRVVGRNRRYMEKTRESMEKWADLNIFVHSGREATPEDFHQLSVLLATWGILVGFGSILAIISRKEERNR</sequence>
<evidence type="ECO:0000313" key="2">
    <source>
        <dbReference type="EMBL" id="QEK14545.1"/>
    </source>
</evidence>
<dbReference type="AlphaFoldDB" id="A0A5C0SJ34"/>
<dbReference type="Proteomes" id="UP000322631">
    <property type="component" value="Chromosome"/>
</dbReference>
<dbReference type="EMBL" id="CP041932">
    <property type="protein sequence ID" value="QEK14545.1"/>
    <property type="molecule type" value="Genomic_DNA"/>
</dbReference>
<keyword evidence="1" id="KW-0472">Membrane</keyword>
<feature type="transmembrane region" description="Helical" evidence="1">
    <location>
        <begin position="202"/>
        <end position="222"/>
    </location>
</feature>
<gene>
    <name evidence="2" type="ORF">FPV09_04890</name>
</gene>
<name>A0A5C0SJ34_9EURY</name>
<protein>
    <submittedName>
        <fullName evidence="2">Uncharacterized protein</fullName>
    </submittedName>
</protein>
<keyword evidence="3" id="KW-1185">Reference proteome</keyword>
<dbReference type="GeneID" id="41609167"/>
<dbReference type="RefSeq" id="WP_148882578.1">
    <property type="nucleotide sequence ID" value="NZ_CP041932.1"/>
</dbReference>